<comment type="caution">
    <text evidence="2">The sequence shown here is derived from an EMBL/GenBank/DDBJ whole genome shotgun (WGS) entry which is preliminary data.</text>
</comment>
<sequence>MRVRRRASVMVVVLRSIHLIILLKKKLADEASCLGITGAVSHNNKLSHLYSSREV</sequence>
<feature type="signal peptide" evidence="1">
    <location>
        <begin position="1"/>
        <end position="28"/>
    </location>
</feature>
<reference evidence="2 3" key="1">
    <citation type="submission" date="2024-01" db="EMBL/GenBank/DDBJ databases">
        <title>Genome assemblies of Stephania.</title>
        <authorList>
            <person name="Yang L."/>
        </authorList>
    </citation>
    <scope>NUCLEOTIDE SEQUENCE [LARGE SCALE GENOMIC DNA]</scope>
    <source>
        <strain evidence="2">QJT</strain>
        <tissue evidence="2">Leaf</tissue>
    </source>
</reference>
<keyword evidence="1" id="KW-0732">Signal</keyword>
<organism evidence="2 3">
    <name type="scientific">Stephania japonica</name>
    <dbReference type="NCBI Taxonomy" id="461633"/>
    <lineage>
        <taxon>Eukaryota</taxon>
        <taxon>Viridiplantae</taxon>
        <taxon>Streptophyta</taxon>
        <taxon>Embryophyta</taxon>
        <taxon>Tracheophyta</taxon>
        <taxon>Spermatophyta</taxon>
        <taxon>Magnoliopsida</taxon>
        <taxon>Ranunculales</taxon>
        <taxon>Menispermaceae</taxon>
        <taxon>Menispermoideae</taxon>
        <taxon>Cissampelideae</taxon>
        <taxon>Stephania</taxon>
    </lineage>
</organism>
<feature type="chain" id="PRO_5042985108" evidence="1">
    <location>
        <begin position="29"/>
        <end position="55"/>
    </location>
</feature>
<dbReference type="AlphaFoldDB" id="A0AAP0JRC0"/>
<dbReference type="EMBL" id="JBBNAE010000003">
    <property type="protein sequence ID" value="KAK9138777.1"/>
    <property type="molecule type" value="Genomic_DNA"/>
</dbReference>
<dbReference type="Proteomes" id="UP001417504">
    <property type="component" value="Unassembled WGS sequence"/>
</dbReference>
<evidence type="ECO:0000313" key="3">
    <source>
        <dbReference type="Proteomes" id="UP001417504"/>
    </source>
</evidence>
<keyword evidence="3" id="KW-1185">Reference proteome</keyword>
<protein>
    <submittedName>
        <fullName evidence="2">Uncharacterized protein</fullName>
    </submittedName>
</protein>
<proteinExistence type="predicted"/>
<evidence type="ECO:0000313" key="2">
    <source>
        <dbReference type="EMBL" id="KAK9138777.1"/>
    </source>
</evidence>
<gene>
    <name evidence="2" type="ORF">Sjap_009371</name>
</gene>
<accession>A0AAP0JRC0</accession>
<name>A0AAP0JRC0_9MAGN</name>
<evidence type="ECO:0000256" key="1">
    <source>
        <dbReference type="SAM" id="SignalP"/>
    </source>
</evidence>